<sequence length="358" mass="40408">MTILPNFFKTREYLRNKIRSINFHLKDKTKTIALIVILLSLAIIVKRPINTTVSTVNKFDTNVTPPHSTTLKLEGLTIVIPEKATYPPIHTEITLSGYPSIPRKAEGITPTYEFTVTLKNGEVYKEFNQPFTISIDYKNHNLEEVKEDTIAIYYAGDNSEWIKLNSQSDKANKIATATSTLTGNYALMGDIKFTPQPLGYTKQEYPISEWKEFISNEYNFSIKYPPNWTVSTPDELKNQMAIFSVNAMGDIQGARQIGTELFDGISISVHVANKFSGTIDDWIKGDNLTSEEIISKSQETIGGNNFTKLVMGGYMGGEDYIFNKNGWMYTISYYVVGVDKEIFDKIGKEVLSTFNVLN</sequence>
<name>A0A1F7X9D7_9BACT</name>
<dbReference type="AlphaFoldDB" id="A0A1F7X9D7"/>
<organism evidence="1 2">
    <name type="scientific">Candidatus Woesebacteria bacterium RBG_16_34_12</name>
    <dbReference type="NCBI Taxonomy" id="1802480"/>
    <lineage>
        <taxon>Bacteria</taxon>
        <taxon>Candidatus Woeseibacteriota</taxon>
    </lineage>
</organism>
<protein>
    <submittedName>
        <fullName evidence="1">Uncharacterized protein</fullName>
    </submittedName>
</protein>
<dbReference type="EMBL" id="MGFS01000027">
    <property type="protein sequence ID" value="OGM10988.1"/>
    <property type="molecule type" value="Genomic_DNA"/>
</dbReference>
<comment type="caution">
    <text evidence="1">The sequence shown here is derived from an EMBL/GenBank/DDBJ whole genome shotgun (WGS) entry which is preliminary data.</text>
</comment>
<gene>
    <name evidence="1" type="ORF">A2Z22_03925</name>
</gene>
<accession>A0A1F7X9D7</accession>
<dbReference type="Pfam" id="PF18933">
    <property type="entry name" value="PsbP_2"/>
    <property type="match status" value="1"/>
</dbReference>
<proteinExistence type="predicted"/>
<dbReference type="Proteomes" id="UP000177053">
    <property type="component" value="Unassembled WGS sequence"/>
</dbReference>
<evidence type="ECO:0000313" key="1">
    <source>
        <dbReference type="EMBL" id="OGM10988.1"/>
    </source>
</evidence>
<reference evidence="1 2" key="1">
    <citation type="journal article" date="2016" name="Nat. Commun.">
        <title>Thousands of microbial genomes shed light on interconnected biogeochemical processes in an aquifer system.</title>
        <authorList>
            <person name="Anantharaman K."/>
            <person name="Brown C.T."/>
            <person name="Hug L.A."/>
            <person name="Sharon I."/>
            <person name="Castelle C.J."/>
            <person name="Probst A.J."/>
            <person name="Thomas B.C."/>
            <person name="Singh A."/>
            <person name="Wilkins M.J."/>
            <person name="Karaoz U."/>
            <person name="Brodie E.L."/>
            <person name="Williams K.H."/>
            <person name="Hubbard S.S."/>
            <person name="Banfield J.F."/>
        </authorList>
    </citation>
    <scope>NUCLEOTIDE SEQUENCE [LARGE SCALE GENOMIC DNA]</scope>
</reference>
<evidence type="ECO:0000313" key="2">
    <source>
        <dbReference type="Proteomes" id="UP000177053"/>
    </source>
</evidence>